<evidence type="ECO:0000259" key="3">
    <source>
        <dbReference type="PROSITE" id="PS50883"/>
    </source>
</evidence>
<dbReference type="InterPro" id="IPR035919">
    <property type="entry name" value="EAL_sf"/>
</dbReference>
<dbReference type="Pfam" id="PF00563">
    <property type="entry name" value="EAL"/>
    <property type="match status" value="1"/>
</dbReference>
<evidence type="ECO:0000256" key="1">
    <source>
        <dbReference type="PROSITE-ProRule" id="PRU00169"/>
    </source>
</evidence>
<dbReference type="Pfam" id="PF00072">
    <property type="entry name" value="Response_reg"/>
    <property type="match status" value="1"/>
</dbReference>
<sequence length="397" mass="43618">MVFHDVSVLVLDDDGFQRAVASETLRQLGCTQVLAACSGSEALEMLQTYGAVNIVLCDLRMEGVDGLEFLQRAAQRRFLDAVIISSALSADLRSVVRQIIPLLGLRVLGDVGKPLRGKSLDLLLESYVSETKKPPTGAFFEAVGEHEMRQAIEAGHMHAYYQPKFNLKTGEVCSAEVLARWHHPTRGTLAPAQFMSDVERCGLLNALLFDQMQQGLSLQRCAEARGHRLNLAFNLQAEQLADASLLPHLKAVLRRHAAAATGLTFELTESGWLAASVISLENLLRLRMMGCSLSMDDFGTGFSSLSRLCQLPFSEFKLDASFVRTLTQEPRYMSVVKSALSLGNALGMSVVVEGIETEEQRRLLLEMGCVHGQGYLCARPMTGEDLIVWLDKYSGLP</sequence>
<reference evidence="4 5" key="1">
    <citation type="submission" date="2018-07" db="EMBL/GenBank/DDBJ databases">
        <title>Complete genome sequence of a Pseudomonas plecoglossicida strain pathogenic to the marine fish, Larimichthys crocea.</title>
        <authorList>
            <person name="Tao Z."/>
        </authorList>
    </citation>
    <scope>NUCLEOTIDE SEQUENCE [LARGE SCALE GENOMIC DNA]</scope>
    <source>
        <strain evidence="4 5">XSDHY-P</strain>
    </source>
</reference>
<gene>
    <name evidence="4" type="ORF">DVB73_06725</name>
</gene>
<dbReference type="SUPFAM" id="SSF141868">
    <property type="entry name" value="EAL domain-like"/>
    <property type="match status" value="1"/>
</dbReference>
<dbReference type="InterPro" id="IPR001633">
    <property type="entry name" value="EAL_dom"/>
</dbReference>
<dbReference type="SUPFAM" id="SSF52172">
    <property type="entry name" value="CheY-like"/>
    <property type="match status" value="1"/>
</dbReference>
<feature type="modified residue" description="4-aspartylphosphate" evidence="1">
    <location>
        <position position="58"/>
    </location>
</feature>
<dbReference type="Gene3D" id="3.20.20.450">
    <property type="entry name" value="EAL domain"/>
    <property type="match status" value="1"/>
</dbReference>
<feature type="domain" description="Response regulatory" evidence="2">
    <location>
        <begin position="7"/>
        <end position="128"/>
    </location>
</feature>
<dbReference type="GO" id="GO:0071111">
    <property type="term" value="F:cyclic-guanylate-specific phosphodiesterase activity"/>
    <property type="evidence" value="ECO:0007669"/>
    <property type="project" value="InterPro"/>
</dbReference>
<dbReference type="PANTHER" id="PTHR33121:SF70">
    <property type="entry name" value="SIGNALING PROTEIN YKOW"/>
    <property type="match status" value="1"/>
</dbReference>
<protein>
    <submittedName>
        <fullName evidence="4">EAL domain-containing protein</fullName>
    </submittedName>
</protein>
<accession>A0AAD0QTX9</accession>
<evidence type="ECO:0000259" key="2">
    <source>
        <dbReference type="PROSITE" id="PS50110"/>
    </source>
</evidence>
<dbReference type="PANTHER" id="PTHR33121">
    <property type="entry name" value="CYCLIC DI-GMP PHOSPHODIESTERASE PDEF"/>
    <property type="match status" value="1"/>
</dbReference>
<dbReference type="SMART" id="SM00052">
    <property type="entry name" value="EAL"/>
    <property type="match status" value="1"/>
</dbReference>
<evidence type="ECO:0000313" key="4">
    <source>
        <dbReference type="EMBL" id="AXM95513.1"/>
    </source>
</evidence>
<dbReference type="AlphaFoldDB" id="A0AAD0QTX9"/>
<dbReference type="CDD" id="cd01948">
    <property type="entry name" value="EAL"/>
    <property type="match status" value="1"/>
</dbReference>
<dbReference type="SMART" id="SM00448">
    <property type="entry name" value="REC"/>
    <property type="match status" value="1"/>
</dbReference>
<evidence type="ECO:0000313" key="5">
    <source>
        <dbReference type="Proteomes" id="UP000256503"/>
    </source>
</evidence>
<dbReference type="InterPro" id="IPR050706">
    <property type="entry name" value="Cyclic-di-GMP_PDE-like"/>
</dbReference>
<dbReference type="EMBL" id="CP031146">
    <property type="protein sequence ID" value="AXM95513.1"/>
    <property type="molecule type" value="Genomic_DNA"/>
</dbReference>
<dbReference type="Proteomes" id="UP000256503">
    <property type="component" value="Chromosome"/>
</dbReference>
<feature type="domain" description="EAL" evidence="3">
    <location>
        <begin position="141"/>
        <end position="394"/>
    </location>
</feature>
<organism evidence="4 5">
    <name type="scientific">Pseudomonas plecoglossicida</name>
    <dbReference type="NCBI Taxonomy" id="70775"/>
    <lineage>
        <taxon>Bacteria</taxon>
        <taxon>Pseudomonadati</taxon>
        <taxon>Pseudomonadota</taxon>
        <taxon>Gammaproteobacteria</taxon>
        <taxon>Pseudomonadales</taxon>
        <taxon>Pseudomonadaceae</taxon>
        <taxon>Pseudomonas</taxon>
    </lineage>
</organism>
<dbReference type="PROSITE" id="PS50110">
    <property type="entry name" value="RESPONSE_REGULATORY"/>
    <property type="match status" value="1"/>
</dbReference>
<keyword evidence="1" id="KW-0597">Phosphoprotein</keyword>
<proteinExistence type="predicted"/>
<dbReference type="PROSITE" id="PS50883">
    <property type="entry name" value="EAL"/>
    <property type="match status" value="1"/>
</dbReference>
<dbReference type="InterPro" id="IPR011006">
    <property type="entry name" value="CheY-like_superfamily"/>
</dbReference>
<dbReference type="GO" id="GO:0000160">
    <property type="term" value="P:phosphorelay signal transduction system"/>
    <property type="evidence" value="ECO:0007669"/>
    <property type="project" value="InterPro"/>
</dbReference>
<name>A0AAD0QTX9_PSEDL</name>
<dbReference type="InterPro" id="IPR001789">
    <property type="entry name" value="Sig_transdc_resp-reg_receiver"/>
</dbReference>
<dbReference type="Gene3D" id="3.40.50.2300">
    <property type="match status" value="1"/>
</dbReference>